<dbReference type="GO" id="GO:0034599">
    <property type="term" value="P:cellular response to oxidative stress"/>
    <property type="evidence" value="ECO:0007669"/>
    <property type="project" value="TreeGrafter"/>
</dbReference>
<dbReference type="GO" id="GO:0005737">
    <property type="term" value="C:cytoplasm"/>
    <property type="evidence" value="ECO:0007669"/>
    <property type="project" value="TreeGrafter"/>
</dbReference>
<dbReference type="InterPro" id="IPR013766">
    <property type="entry name" value="Thioredoxin_domain"/>
</dbReference>
<evidence type="ECO:0000256" key="1">
    <source>
        <dbReference type="ARBA" id="ARBA00003330"/>
    </source>
</evidence>
<dbReference type="InterPro" id="IPR000866">
    <property type="entry name" value="AhpC/TSA"/>
</dbReference>
<dbReference type="PANTHER" id="PTHR42801:SF8">
    <property type="entry name" value="PEROXIREDOXIN RV1608C-RELATED"/>
    <property type="match status" value="1"/>
</dbReference>
<dbReference type="SUPFAM" id="SSF52833">
    <property type="entry name" value="Thioredoxin-like"/>
    <property type="match status" value="1"/>
</dbReference>
<evidence type="ECO:0000256" key="5">
    <source>
        <dbReference type="ARBA" id="ARBA00023002"/>
    </source>
</evidence>
<dbReference type="KEGG" id="kphy:AOZ06_04430"/>
<dbReference type="Proteomes" id="UP000063699">
    <property type="component" value="Chromosome"/>
</dbReference>
<feature type="domain" description="Thioredoxin" evidence="12">
    <location>
        <begin position="1"/>
        <end position="151"/>
    </location>
</feature>
<dbReference type="PANTHER" id="PTHR42801">
    <property type="entry name" value="THIOREDOXIN-DEPENDENT PEROXIDE REDUCTASE"/>
    <property type="match status" value="1"/>
</dbReference>
<dbReference type="CDD" id="cd03017">
    <property type="entry name" value="PRX_BCP"/>
    <property type="match status" value="1"/>
</dbReference>
<evidence type="ECO:0000256" key="10">
    <source>
        <dbReference type="ARBA" id="ARBA00041373"/>
    </source>
</evidence>
<protein>
    <recommendedName>
        <fullName evidence="2">thioredoxin-dependent peroxiredoxin</fullName>
        <ecNumber evidence="2">1.11.1.24</ecNumber>
    </recommendedName>
    <alternativeName>
        <fullName evidence="10">Bacterioferritin comigratory protein</fullName>
    </alternativeName>
    <alternativeName>
        <fullName evidence="8">Thioredoxin peroxidase</fullName>
    </alternativeName>
</protein>
<dbReference type="GO" id="GO:0045454">
    <property type="term" value="P:cell redox homeostasis"/>
    <property type="evidence" value="ECO:0007669"/>
    <property type="project" value="TreeGrafter"/>
</dbReference>
<evidence type="ECO:0000256" key="11">
    <source>
        <dbReference type="ARBA" id="ARBA00049091"/>
    </source>
</evidence>
<dbReference type="PROSITE" id="PS51352">
    <property type="entry name" value="THIOREDOXIN_2"/>
    <property type="match status" value="1"/>
</dbReference>
<evidence type="ECO:0000313" key="13">
    <source>
        <dbReference type="EMBL" id="ALG06276.1"/>
    </source>
</evidence>
<evidence type="ECO:0000256" key="8">
    <source>
        <dbReference type="ARBA" id="ARBA00032824"/>
    </source>
</evidence>
<dbReference type="InterPro" id="IPR036249">
    <property type="entry name" value="Thioredoxin-like_sf"/>
</dbReference>
<dbReference type="RefSeq" id="WP_054288252.1">
    <property type="nucleotide sequence ID" value="NZ_CP012752.1"/>
</dbReference>
<dbReference type="Pfam" id="PF00578">
    <property type="entry name" value="AhpC-TSA"/>
    <property type="match status" value="1"/>
</dbReference>
<keyword evidence="14" id="KW-1185">Reference proteome</keyword>
<keyword evidence="7" id="KW-0676">Redox-active center</keyword>
<keyword evidence="6" id="KW-1015">Disulfide bond</keyword>
<dbReference type="STRING" id="860235.AOZ06_04430"/>
<keyword evidence="4" id="KW-0049">Antioxidant</keyword>
<evidence type="ECO:0000256" key="4">
    <source>
        <dbReference type="ARBA" id="ARBA00022862"/>
    </source>
</evidence>
<evidence type="ECO:0000259" key="12">
    <source>
        <dbReference type="PROSITE" id="PS51352"/>
    </source>
</evidence>
<dbReference type="OrthoDB" id="9812811at2"/>
<evidence type="ECO:0000256" key="2">
    <source>
        <dbReference type="ARBA" id="ARBA00013017"/>
    </source>
</evidence>
<dbReference type="GO" id="GO:0008379">
    <property type="term" value="F:thioredoxin peroxidase activity"/>
    <property type="evidence" value="ECO:0007669"/>
    <property type="project" value="TreeGrafter"/>
</dbReference>
<proteinExistence type="inferred from homology"/>
<keyword evidence="5" id="KW-0560">Oxidoreductase</keyword>
<organism evidence="13 14">
    <name type="scientific">Kibdelosporangium phytohabitans</name>
    <dbReference type="NCBI Taxonomy" id="860235"/>
    <lineage>
        <taxon>Bacteria</taxon>
        <taxon>Bacillati</taxon>
        <taxon>Actinomycetota</taxon>
        <taxon>Actinomycetes</taxon>
        <taxon>Pseudonocardiales</taxon>
        <taxon>Pseudonocardiaceae</taxon>
        <taxon>Kibdelosporangium</taxon>
    </lineage>
</organism>
<evidence type="ECO:0000256" key="3">
    <source>
        <dbReference type="ARBA" id="ARBA00022559"/>
    </source>
</evidence>
<name>A0A0N9HWP4_9PSEU</name>
<dbReference type="EC" id="1.11.1.24" evidence="2"/>
<keyword evidence="3" id="KW-0575">Peroxidase</keyword>
<gene>
    <name evidence="13" type="ORF">AOZ06_04430</name>
</gene>
<comment type="catalytic activity">
    <reaction evidence="11">
        <text>a hydroperoxide + [thioredoxin]-dithiol = an alcohol + [thioredoxin]-disulfide + H2O</text>
        <dbReference type="Rhea" id="RHEA:62620"/>
        <dbReference type="Rhea" id="RHEA-COMP:10698"/>
        <dbReference type="Rhea" id="RHEA-COMP:10700"/>
        <dbReference type="ChEBI" id="CHEBI:15377"/>
        <dbReference type="ChEBI" id="CHEBI:29950"/>
        <dbReference type="ChEBI" id="CHEBI:30879"/>
        <dbReference type="ChEBI" id="CHEBI:35924"/>
        <dbReference type="ChEBI" id="CHEBI:50058"/>
        <dbReference type="EC" id="1.11.1.24"/>
    </reaction>
</comment>
<dbReference type="InterPro" id="IPR050924">
    <property type="entry name" value="Peroxiredoxin_BCP/PrxQ"/>
</dbReference>
<comment type="similarity">
    <text evidence="9">Belongs to the peroxiredoxin family. BCP/PrxQ subfamily.</text>
</comment>
<sequence>MKPGDFTGDFELLDQTGTPRTLTGLLRIGPVALFFYRSAMTASCTAAIRRFRDLTPDFARIGAHPVGISPDPVERQHEFAALNSLGFPLLSDPDGTVATRFGARRRVGPLRTRRRTYVIDTDRQILDIITSGLQTPAHADTALAVLRAHVPW</sequence>
<dbReference type="EMBL" id="CP012752">
    <property type="protein sequence ID" value="ALG06276.1"/>
    <property type="molecule type" value="Genomic_DNA"/>
</dbReference>
<evidence type="ECO:0000313" key="14">
    <source>
        <dbReference type="Proteomes" id="UP000063699"/>
    </source>
</evidence>
<accession>A0A0N9HWP4</accession>
<reference evidence="13 14" key="1">
    <citation type="submission" date="2015-07" db="EMBL/GenBank/DDBJ databases">
        <title>Genome sequencing of Kibdelosporangium phytohabitans.</title>
        <authorList>
            <person name="Qin S."/>
            <person name="Xing K."/>
        </authorList>
    </citation>
    <scope>NUCLEOTIDE SEQUENCE [LARGE SCALE GENOMIC DNA]</scope>
    <source>
        <strain evidence="13 14">KLBMP1111</strain>
    </source>
</reference>
<dbReference type="Gene3D" id="3.40.30.10">
    <property type="entry name" value="Glutaredoxin"/>
    <property type="match status" value="1"/>
</dbReference>
<evidence type="ECO:0000256" key="9">
    <source>
        <dbReference type="ARBA" id="ARBA00038489"/>
    </source>
</evidence>
<comment type="function">
    <text evidence="1">Thiol-specific peroxidase that catalyzes the reduction of hydrogen peroxide and organic hydroperoxides to water and alcohols, respectively. Plays a role in cell protection against oxidative stress by detoxifying peroxides and as sensor of hydrogen peroxide-mediated signaling events.</text>
</comment>
<evidence type="ECO:0000256" key="7">
    <source>
        <dbReference type="ARBA" id="ARBA00023284"/>
    </source>
</evidence>
<evidence type="ECO:0000256" key="6">
    <source>
        <dbReference type="ARBA" id="ARBA00023157"/>
    </source>
</evidence>
<dbReference type="AlphaFoldDB" id="A0A0N9HWP4"/>